<feature type="binding site" evidence="16">
    <location>
        <position position="913"/>
    </location>
    <ligand>
        <name>ATP</name>
        <dbReference type="ChEBI" id="CHEBI:30616"/>
    </ligand>
</feature>
<protein>
    <recommendedName>
        <fullName evidence="18">Phospholipid-transporting ATPase</fullName>
        <ecNumber evidence="18">7.6.2.1</ecNumber>
    </recommendedName>
</protein>
<feature type="domain" description="MULE transposase" evidence="20">
    <location>
        <begin position="241"/>
        <end position="301"/>
    </location>
</feature>
<evidence type="ECO:0000256" key="8">
    <source>
        <dbReference type="ARBA" id="ARBA00022840"/>
    </source>
</evidence>
<dbReference type="InterPro" id="IPR008250">
    <property type="entry name" value="ATPase_P-typ_transduc_dom_A_sf"/>
</dbReference>
<dbReference type="Proteomes" id="UP001620626">
    <property type="component" value="Unassembled WGS sequence"/>
</dbReference>
<sequence length="1063" mass="121010">MDRNKIEILQKSRKRKFLDNNDNENETTSEHHEPNDENNGRDDDFEEEHATVNFELGKTQKGGVCLWCAVRECHAFVTIIEKSDDGMSGYLGQRDHNHLPEPQKQQAEIRRQKILAYVQEEPRIKPTRLLAEVRRSTADETYVAMGSDNALSCMMRRQKKKILGNVDCVDPMAFVIPDKLRIKNGEDIVLYDSRNVRIGEKDVVLVFGSERTGHFEPKQWNMAFGRDIQGIAGNVGTVFFWSLLPGKHRRYYEEVLNFLRRRISPVTPRKIICDFEKAEMNAVSAVFPDPNILCCMFHYGQNLYRKMKALKLVQMYGEQSVRGEAVRLSFRNFLSLPLLPTTYVRRAFNVIVGTAPMEMEQFFLYFARTYIGMTQRQLLDGVNAFGVRQNVLSPPTSFLSFEGASFSFVEPDHTYSRQPVQFGIDSPAPSTLTWLSTVEQNSPLVEYSLGSSAAGRRYHANLAEATYDNDDEIHELMTALVRPLFMHWVRANWPSYSAIRDNTVASLSSSMSSASQRSTWSGGKKKQANVAPRSIAVGGGAQAQKYCENKISTCKYNVCTFFPRFLLEQFRRYSNVFFLIIAVLQQIPEVSPTGHYTTAVPFLFILSGSALKEIFEDIKRRRMDREVNNYEVELLDSFGSVCAGGQIRIAKWKELRVGQIIRVSEGQFFPADIVLLSSSEALGMAYIETAQLDGETNLKIRQAVPLTAQLTDIAQLSAFRAHIECEPPNRRVHEFSGTICAGDDEKLPLSIDQFLLRGAKLKNCRWVFGVVVYTGHDSRLLMNSTSAPLKTSRIDVMTNRRSVILFLMLVLVTIVSVIGAEVYNKWFLDGHWYIGAIVHWSFWWNMLTFFILYTNLIPISLQVTLEIVRFFQASYINQDILMYDEASDVSATARTSNLNEELGQVQFLMTDKTGTLTRNIMTFKRCQIGTVGYGDDDREDFDDPELRRDMVSGRNGNGAQIYEFLTMLATCHSVVPEREKSGRIRFQASSPDEAALVRGAQNQGFTFHTRKNHTKLTAPDRTFELLNVIDFSSDRKRMSVILREKSAENTQIKLFCKGAVAFF</sequence>
<keyword evidence="11 18" id="KW-1133">Transmembrane helix</keyword>
<dbReference type="Pfam" id="PF16209">
    <property type="entry name" value="PhoLip_ATPase_N"/>
    <property type="match status" value="1"/>
</dbReference>
<keyword evidence="10 18" id="KW-1278">Translocase</keyword>
<feature type="binding site" evidence="17">
    <location>
        <position position="911"/>
    </location>
    <ligand>
        <name>Mg(2+)</name>
        <dbReference type="ChEBI" id="CHEBI:18420"/>
    </ligand>
</feature>
<dbReference type="PANTHER" id="PTHR24092">
    <property type="entry name" value="PROBABLE PHOSPHOLIPID-TRANSPORTING ATPASE"/>
    <property type="match status" value="1"/>
</dbReference>
<dbReference type="EC" id="7.6.2.1" evidence="18"/>
<evidence type="ECO:0000313" key="22">
    <source>
        <dbReference type="EMBL" id="KAL3078682.1"/>
    </source>
</evidence>
<comment type="subcellular location">
    <subcellularLocation>
        <location evidence="2">Cell membrane</location>
    </subcellularLocation>
    <subcellularLocation>
        <location evidence="1 18">Membrane</location>
        <topology evidence="1 18">Multi-pass membrane protein</topology>
    </subcellularLocation>
</comment>
<dbReference type="SUPFAM" id="SSF81653">
    <property type="entry name" value="Calcium ATPase, transduction domain A"/>
    <property type="match status" value="1"/>
</dbReference>
<dbReference type="SUPFAM" id="SSF81660">
    <property type="entry name" value="Metal cation-transporting ATPase, ATP-binding domain N"/>
    <property type="match status" value="1"/>
</dbReference>
<dbReference type="Gene3D" id="3.40.1110.10">
    <property type="entry name" value="Calcium-transporting ATPase, cytoplasmic domain N"/>
    <property type="match status" value="1"/>
</dbReference>
<feature type="active site" description="4-aspartylphosphate intermediate" evidence="15">
    <location>
        <position position="911"/>
    </location>
</feature>
<evidence type="ECO:0000259" key="20">
    <source>
        <dbReference type="Pfam" id="PF10551"/>
    </source>
</evidence>
<feature type="domain" description="P-type ATPase N-terminal" evidence="21">
    <location>
        <begin position="542"/>
        <end position="598"/>
    </location>
</feature>
<reference evidence="22 23" key="1">
    <citation type="submission" date="2024-10" db="EMBL/GenBank/DDBJ databases">
        <authorList>
            <person name="Kim D."/>
        </authorList>
    </citation>
    <scope>NUCLEOTIDE SEQUENCE [LARGE SCALE GENOMIC DNA]</scope>
    <source>
        <strain evidence="22">BH-2024</strain>
    </source>
</reference>
<dbReference type="Gene3D" id="2.70.150.10">
    <property type="entry name" value="Calcium-transporting ATPase, cytoplasmic transduction domain A"/>
    <property type="match status" value="1"/>
</dbReference>
<evidence type="ECO:0000313" key="23">
    <source>
        <dbReference type="Proteomes" id="UP001620626"/>
    </source>
</evidence>
<dbReference type="GO" id="GO:0005886">
    <property type="term" value="C:plasma membrane"/>
    <property type="evidence" value="ECO:0007669"/>
    <property type="project" value="UniProtKB-SubCell"/>
</dbReference>
<proteinExistence type="inferred from homology"/>
<feature type="binding site" evidence="17">
    <location>
        <position position="913"/>
    </location>
    <ligand>
        <name>Mg(2+)</name>
        <dbReference type="ChEBI" id="CHEBI:18420"/>
    </ligand>
</feature>
<evidence type="ECO:0000256" key="12">
    <source>
        <dbReference type="ARBA" id="ARBA00023136"/>
    </source>
</evidence>
<gene>
    <name evidence="22" type="ORF">niasHT_034832</name>
</gene>
<keyword evidence="23" id="KW-1185">Reference proteome</keyword>
<evidence type="ECO:0000256" key="16">
    <source>
        <dbReference type="PIRSR" id="PIRSR606539-2"/>
    </source>
</evidence>
<dbReference type="InterPro" id="IPR023299">
    <property type="entry name" value="ATPase_P-typ_cyto_dom_N"/>
</dbReference>
<dbReference type="PANTHER" id="PTHR24092:SF150">
    <property type="entry name" value="PHOSPHOLIPID-TRANSPORTING ATPASE"/>
    <property type="match status" value="1"/>
</dbReference>
<evidence type="ECO:0000256" key="10">
    <source>
        <dbReference type="ARBA" id="ARBA00022967"/>
    </source>
</evidence>
<feature type="binding site" evidence="16">
    <location>
        <position position="911"/>
    </location>
    <ligand>
        <name>ATP</name>
        <dbReference type="ChEBI" id="CHEBI:30616"/>
    </ligand>
</feature>
<feature type="binding site" evidence="16">
    <location>
        <position position="1057"/>
    </location>
    <ligand>
        <name>ATP</name>
        <dbReference type="ChEBI" id="CHEBI:30616"/>
    </ligand>
</feature>
<keyword evidence="9 17" id="KW-0460">Magnesium</keyword>
<feature type="transmembrane region" description="Helical" evidence="18">
    <location>
        <begin position="832"/>
        <end position="853"/>
    </location>
</feature>
<feature type="binding site" evidence="16">
    <location>
        <position position="993"/>
    </location>
    <ligand>
        <name>ATP</name>
        <dbReference type="ChEBI" id="CHEBI:30616"/>
    </ligand>
</feature>
<comment type="cofactor">
    <cofactor evidence="17">
        <name>Mg(2+)</name>
        <dbReference type="ChEBI" id="CHEBI:18420"/>
    </cofactor>
</comment>
<evidence type="ECO:0000256" key="11">
    <source>
        <dbReference type="ARBA" id="ARBA00022989"/>
    </source>
</evidence>
<evidence type="ECO:0000259" key="21">
    <source>
        <dbReference type="Pfam" id="PF16209"/>
    </source>
</evidence>
<keyword evidence="6 17" id="KW-0479">Metal-binding</keyword>
<dbReference type="PROSITE" id="PS00154">
    <property type="entry name" value="ATPASE_E1_E2"/>
    <property type="match status" value="1"/>
</dbReference>
<dbReference type="InterPro" id="IPR023298">
    <property type="entry name" value="ATPase_P-typ_TM_dom_sf"/>
</dbReference>
<dbReference type="FunFam" id="2.70.150.10:FF:000021">
    <property type="entry name" value="Phospholipid-transporting ATPase"/>
    <property type="match status" value="1"/>
</dbReference>
<dbReference type="AlphaFoldDB" id="A0ABD2IEN6"/>
<feature type="transmembrane region" description="Helical" evidence="18">
    <location>
        <begin position="803"/>
        <end position="820"/>
    </location>
</feature>
<comment type="similarity">
    <text evidence="3 18">Belongs to the cation transport ATPase (P-type) (TC 3.A.3) family. Type IV subfamily.</text>
</comment>
<dbReference type="InterPro" id="IPR018303">
    <property type="entry name" value="ATPase_P-typ_P_site"/>
</dbReference>
<dbReference type="GO" id="GO:0140326">
    <property type="term" value="F:ATPase-coupled intramembrane lipid transporter activity"/>
    <property type="evidence" value="ECO:0007669"/>
    <property type="project" value="UniProtKB-EC"/>
</dbReference>
<feature type="transmembrane region" description="Helical" evidence="18">
    <location>
        <begin position="594"/>
        <end position="615"/>
    </location>
</feature>
<feature type="binding site" evidence="16">
    <location>
        <position position="912"/>
    </location>
    <ligand>
        <name>ATP</name>
        <dbReference type="ChEBI" id="CHEBI:30616"/>
    </ligand>
</feature>
<organism evidence="22 23">
    <name type="scientific">Heterodera trifolii</name>
    <dbReference type="NCBI Taxonomy" id="157864"/>
    <lineage>
        <taxon>Eukaryota</taxon>
        <taxon>Metazoa</taxon>
        <taxon>Ecdysozoa</taxon>
        <taxon>Nematoda</taxon>
        <taxon>Chromadorea</taxon>
        <taxon>Rhabditida</taxon>
        <taxon>Tylenchina</taxon>
        <taxon>Tylenchomorpha</taxon>
        <taxon>Tylenchoidea</taxon>
        <taxon>Heteroderidae</taxon>
        <taxon>Heteroderinae</taxon>
        <taxon>Heterodera</taxon>
    </lineage>
</organism>
<evidence type="ECO:0000256" key="19">
    <source>
        <dbReference type="SAM" id="MobiDB-lite"/>
    </source>
</evidence>
<comment type="caution">
    <text evidence="22">The sequence shown here is derived from an EMBL/GenBank/DDBJ whole genome shotgun (WGS) entry which is preliminary data.</text>
</comment>
<dbReference type="InterPro" id="IPR032631">
    <property type="entry name" value="P-type_ATPase_N"/>
</dbReference>
<keyword evidence="4" id="KW-1003">Cell membrane</keyword>
<evidence type="ECO:0000256" key="3">
    <source>
        <dbReference type="ARBA" id="ARBA00008109"/>
    </source>
</evidence>
<feature type="binding site" evidence="16">
    <location>
        <position position="1031"/>
    </location>
    <ligand>
        <name>ATP</name>
        <dbReference type="ChEBI" id="CHEBI:30616"/>
    </ligand>
</feature>
<evidence type="ECO:0000256" key="13">
    <source>
        <dbReference type="ARBA" id="ARBA00034036"/>
    </source>
</evidence>
<dbReference type="GO" id="GO:0000287">
    <property type="term" value="F:magnesium ion binding"/>
    <property type="evidence" value="ECO:0007669"/>
    <property type="project" value="UniProtKB-UniRule"/>
</dbReference>
<dbReference type="NCBIfam" id="TIGR01652">
    <property type="entry name" value="ATPase-Plipid"/>
    <property type="match status" value="1"/>
</dbReference>
<feature type="region of interest" description="Disordered" evidence="19">
    <location>
        <begin position="1"/>
        <end position="44"/>
    </location>
</feature>
<dbReference type="InterPro" id="IPR018289">
    <property type="entry name" value="MULE_transposase_dom"/>
</dbReference>
<dbReference type="Pfam" id="PF10551">
    <property type="entry name" value="MULE"/>
    <property type="match status" value="1"/>
</dbReference>
<dbReference type="SUPFAM" id="SSF81665">
    <property type="entry name" value="Calcium ATPase, transmembrane domain M"/>
    <property type="match status" value="1"/>
</dbReference>
<evidence type="ECO:0000256" key="5">
    <source>
        <dbReference type="ARBA" id="ARBA00022692"/>
    </source>
</evidence>
<evidence type="ECO:0000256" key="9">
    <source>
        <dbReference type="ARBA" id="ARBA00022842"/>
    </source>
</evidence>
<keyword evidence="7 16" id="KW-0547">Nucleotide-binding</keyword>
<evidence type="ECO:0000256" key="17">
    <source>
        <dbReference type="PIRSR" id="PIRSR606539-3"/>
    </source>
</evidence>
<dbReference type="InterPro" id="IPR006539">
    <property type="entry name" value="P-type_ATPase_IV"/>
</dbReference>
<comment type="caution">
    <text evidence="18">Lacks conserved residue(s) required for the propagation of feature annotation.</text>
</comment>
<evidence type="ECO:0000256" key="14">
    <source>
        <dbReference type="ARBA" id="ARBA00051303"/>
    </source>
</evidence>
<name>A0ABD2IEN6_9BILA</name>
<keyword evidence="5 18" id="KW-0812">Transmembrane</keyword>
<evidence type="ECO:0000256" key="6">
    <source>
        <dbReference type="ARBA" id="ARBA00022723"/>
    </source>
</evidence>
<evidence type="ECO:0000256" key="1">
    <source>
        <dbReference type="ARBA" id="ARBA00004141"/>
    </source>
</evidence>
<feature type="compositionally biased region" description="Basic and acidic residues" evidence="19">
    <location>
        <begin position="28"/>
        <end position="42"/>
    </location>
</feature>
<comment type="catalytic activity">
    <reaction evidence="14">
        <text>a 1,2-diacyl-sn-glycero-3-phospho-L-serine(out) + ATP + H2O = a 1,2-diacyl-sn-glycero-3-phospho-L-serine(in) + ADP + phosphate + H(+)</text>
        <dbReference type="Rhea" id="RHEA:38567"/>
        <dbReference type="ChEBI" id="CHEBI:15377"/>
        <dbReference type="ChEBI" id="CHEBI:15378"/>
        <dbReference type="ChEBI" id="CHEBI:30616"/>
        <dbReference type="ChEBI" id="CHEBI:43474"/>
        <dbReference type="ChEBI" id="CHEBI:57262"/>
        <dbReference type="ChEBI" id="CHEBI:456216"/>
    </reaction>
    <physiologicalReaction direction="left-to-right" evidence="14">
        <dbReference type="Rhea" id="RHEA:38568"/>
    </physiologicalReaction>
</comment>
<evidence type="ECO:0000256" key="18">
    <source>
        <dbReference type="RuleBase" id="RU362033"/>
    </source>
</evidence>
<dbReference type="EMBL" id="JBICBT010001199">
    <property type="protein sequence ID" value="KAL3078682.1"/>
    <property type="molecule type" value="Genomic_DNA"/>
</dbReference>
<feature type="compositionally biased region" description="Basic and acidic residues" evidence="19">
    <location>
        <begin position="1"/>
        <end position="10"/>
    </location>
</feature>
<dbReference type="Pfam" id="PF13246">
    <property type="entry name" value="Cation_ATPase"/>
    <property type="match status" value="1"/>
</dbReference>
<evidence type="ECO:0000256" key="7">
    <source>
        <dbReference type="ARBA" id="ARBA00022741"/>
    </source>
</evidence>
<evidence type="ECO:0000256" key="2">
    <source>
        <dbReference type="ARBA" id="ARBA00004236"/>
    </source>
</evidence>
<accession>A0ABD2IEN6</accession>
<evidence type="ECO:0000256" key="15">
    <source>
        <dbReference type="PIRSR" id="PIRSR606539-1"/>
    </source>
</evidence>
<keyword evidence="8 16" id="KW-0067">ATP-binding</keyword>
<evidence type="ECO:0000256" key="4">
    <source>
        <dbReference type="ARBA" id="ARBA00022475"/>
    </source>
</evidence>
<dbReference type="GO" id="GO:0005524">
    <property type="term" value="F:ATP binding"/>
    <property type="evidence" value="ECO:0007669"/>
    <property type="project" value="UniProtKB-UniRule"/>
</dbReference>
<keyword evidence="12 18" id="KW-0472">Membrane</keyword>
<comment type="catalytic activity">
    <reaction evidence="13 18">
        <text>ATP + H2O + phospholipidSide 1 = ADP + phosphate + phospholipidSide 2.</text>
        <dbReference type="EC" id="7.6.2.1"/>
    </reaction>
</comment>